<sequence>MPGTSSGPSQSTDSPQQKPAPVPVQRSDSAQSAHRRFMQRSKW</sequence>
<keyword evidence="3" id="KW-1185">Reference proteome</keyword>
<proteinExistence type="predicted"/>
<evidence type="ECO:0000313" key="2">
    <source>
        <dbReference type="EMBL" id="MFI9100296.1"/>
    </source>
</evidence>
<dbReference type="EMBL" id="JBITYG010000002">
    <property type="protein sequence ID" value="MFI9100296.1"/>
    <property type="molecule type" value="Genomic_DNA"/>
</dbReference>
<dbReference type="Proteomes" id="UP001614394">
    <property type="component" value="Unassembled WGS sequence"/>
</dbReference>
<evidence type="ECO:0000313" key="3">
    <source>
        <dbReference type="Proteomes" id="UP001614394"/>
    </source>
</evidence>
<accession>A0ABW8C1K2</accession>
<gene>
    <name evidence="2" type="ORF">ACIGXA_07205</name>
</gene>
<feature type="region of interest" description="Disordered" evidence="1">
    <location>
        <begin position="1"/>
        <end position="43"/>
    </location>
</feature>
<name>A0ABW8C1K2_9ACTN</name>
<reference evidence="2 3" key="1">
    <citation type="submission" date="2024-10" db="EMBL/GenBank/DDBJ databases">
        <title>The Natural Products Discovery Center: Release of the First 8490 Sequenced Strains for Exploring Actinobacteria Biosynthetic Diversity.</title>
        <authorList>
            <person name="Kalkreuter E."/>
            <person name="Kautsar S.A."/>
            <person name="Yang D."/>
            <person name="Bader C.D."/>
            <person name="Teijaro C.N."/>
            <person name="Fluegel L."/>
            <person name="Davis C.M."/>
            <person name="Simpson J.R."/>
            <person name="Lauterbach L."/>
            <person name="Steele A.D."/>
            <person name="Gui C."/>
            <person name="Meng S."/>
            <person name="Li G."/>
            <person name="Viehrig K."/>
            <person name="Ye F."/>
            <person name="Su P."/>
            <person name="Kiefer A.F."/>
            <person name="Nichols A."/>
            <person name="Cepeda A.J."/>
            <person name="Yan W."/>
            <person name="Fan B."/>
            <person name="Jiang Y."/>
            <person name="Adhikari A."/>
            <person name="Zheng C.-J."/>
            <person name="Schuster L."/>
            <person name="Cowan T.M."/>
            <person name="Smanski M.J."/>
            <person name="Chevrette M.G."/>
            <person name="De Carvalho L.P.S."/>
            <person name="Shen B."/>
        </authorList>
    </citation>
    <scope>NUCLEOTIDE SEQUENCE [LARGE SCALE GENOMIC DNA]</scope>
    <source>
        <strain evidence="2 3">NPDC053399</strain>
    </source>
</reference>
<evidence type="ECO:0000256" key="1">
    <source>
        <dbReference type="SAM" id="MobiDB-lite"/>
    </source>
</evidence>
<comment type="caution">
    <text evidence="2">The sequence shown here is derived from an EMBL/GenBank/DDBJ whole genome shotgun (WGS) entry which is preliminary data.</text>
</comment>
<feature type="compositionally biased region" description="Polar residues" evidence="1">
    <location>
        <begin position="1"/>
        <end position="17"/>
    </location>
</feature>
<protein>
    <submittedName>
        <fullName evidence="2">Uncharacterized protein</fullName>
    </submittedName>
</protein>
<dbReference type="RefSeq" id="WP_399645327.1">
    <property type="nucleotide sequence ID" value="NZ_JBITYG010000002.1"/>
</dbReference>
<organism evidence="2 3">
    <name type="scientific">Streptomyces fildesensis</name>
    <dbReference type="NCBI Taxonomy" id="375757"/>
    <lineage>
        <taxon>Bacteria</taxon>
        <taxon>Bacillati</taxon>
        <taxon>Actinomycetota</taxon>
        <taxon>Actinomycetes</taxon>
        <taxon>Kitasatosporales</taxon>
        <taxon>Streptomycetaceae</taxon>
        <taxon>Streptomyces</taxon>
    </lineage>
</organism>
<feature type="compositionally biased region" description="Basic residues" evidence="1">
    <location>
        <begin position="33"/>
        <end position="43"/>
    </location>
</feature>